<proteinExistence type="predicted"/>
<gene>
    <name evidence="2" type="ORF">BcabD6B2_40360</name>
</gene>
<dbReference type="Proteomes" id="UP001497744">
    <property type="component" value="Unassembled WGS sequence"/>
</dbReference>
<evidence type="ECO:0000256" key="1">
    <source>
        <dbReference type="SAM" id="MobiDB-lite"/>
    </source>
</evidence>
<sequence>MELQITGPFNRLSTEDLEIIDDVVQSFCDAVDVVLKTNFKSQKRDASHLDSATRSTTGRAEGVTKNQKIAAVFCRQWLAGVVSELTHKLAEDTSARFHDEAAPKMLSPRILEEGADEAAPDDIGVCVENARICGSGQIEVNYDLDPSEVPQHLKPKLKAQELAQLILQGKQTEQDLMQKLERFWRDAPSHLCDYLQHDEEGAADGEGQCDKADGGTQHSSARDEPEGGSAAQDASAEPVLPLDDQAIQVLEAIASGASDGRAPESGADETIQERLAHLAEKAEELGVQGMDTYIALYNRVNKEITNINRMAKFFSKLATDLAEAQD</sequence>
<dbReference type="RefSeq" id="XP_067716670.1">
    <property type="nucleotide sequence ID" value="XM_067860569.1"/>
</dbReference>
<name>A0AAV4LZQ0_BABCB</name>
<reference evidence="2 3" key="1">
    <citation type="submission" date="2021-06" db="EMBL/GenBank/DDBJ databases">
        <title>Genome sequence of Babesia caballi.</title>
        <authorList>
            <person name="Yamagishi J."/>
            <person name="Kidaka T."/>
            <person name="Ochi A."/>
        </authorList>
    </citation>
    <scope>NUCLEOTIDE SEQUENCE [LARGE SCALE GENOMIC DNA]</scope>
    <source>
        <strain evidence="2">USDA-D6B2</strain>
    </source>
</reference>
<keyword evidence="3" id="KW-1185">Reference proteome</keyword>
<accession>A0AAV4LZQ0</accession>
<dbReference type="AlphaFoldDB" id="A0AAV4LZQ0"/>
<organism evidence="2 3">
    <name type="scientific">Babesia caballi</name>
    <dbReference type="NCBI Taxonomy" id="5871"/>
    <lineage>
        <taxon>Eukaryota</taxon>
        <taxon>Sar</taxon>
        <taxon>Alveolata</taxon>
        <taxon>Apicomplexa</taxon>
        <taxon>Aconoidasida</taxon>
        <taxon>Piroplasmida</taxon>
        <taxon>Babesiidae</taxon>
        <taxon>Babesia</taxon>
    </lineage>
</organism>
<dbReference type="GeneID" id="94196082"/>
<feature type="region of interest" description="Disordered" evidence="1">
    <location>
        <begin position="202"/>
        <end position="236"/>
    </location>
</feature>
<protein>
    <submittedName>
        <fullName evidence="2">TetR/AcrR family transcriptional regulator</fullName>
    </submittedName>
</protein>
<dbReference type="EMBL" id="BPLF01000003">
    <property type="protein sequence ID" value="GIX64601.1"/>
    <property type="molecule type" value="Genomic_DNA"/>
</dbReference>
<evidence type="ECO:0000313" key="2">
    <source>
        <dbReference type="EMBL" id="GIX64601.1"/>
    </source>
</evidence>
<comment type="caution">
    <text evidence="2">The sequence shown here is derived from an EMBL/GenBank/DDBJ whole genome shotgun (WGS) entry which is preliminary data.</text>
</comment>
<evidence type="ECO:0000313" key="3">
    <source>
        <dbReference type="Proteomes" id="UP001497744"/>
    </source>
</evidence>